<dbReference type="RefSeq" id="WP_168115938.1">
    <property type="nucleotide sequence ID" value="NZ_BOON01000028.1"/>
</dbReference>
<sequence>MSFQAYLDTIEGKTGQTPRQLLELARGKGFDAPNIKAAEVVAWLKEDYGLGRGHAMAFWHVLRNGPTISDKHVGSSGSHRDDSQTLWLDGKATRPAN</sequence>
<dbReference type="EMBL" id="BOON01000028">
    <property type="protein sequence ID" value="GII23369.1"/>
    <property type="molecule type" value="Genomic_DNA"/>
</dbReference>
<gene>
    <name evidence="2" type="ORF">Pme01_29660</name>
</gene>
<dbReference type="InterPro" id="IPR025629">
    <property type="entry name" value="DUF4287"/>
</dbReference>
<evidence type="ECO:0000313" key="2">
    <source>
        <dbReference type="EMBL" id="GII23369.1"/>
    </source>
</evidence>
<organism evidence="2 3">
    <name type="scientific">Planosporangium mesophilum</name>
    <dbReference type="NCBI Taxonomy" id="689768"/>
    <lineage>
        <taxon>Bacteria</taxon>
        <taxon>Bacillati</taxon>
        <taxon>Actinomycetota</taxon>
        <taxon>Actinomycetes</taxon>
        <taxon>Micromonosporales</taxon>
        <taxon>Micromonosporaceae</taxon>
        <taxon>Planosporangium</taxon>
    </lineage>
</organism>
<dbReference type="AlphaFoldDB" id="A0A8J3TEL6"/>
<keyword evidence="3" id="KW-1185">Reference proteome</keyword>
<evidence type="ECO:0000256" key="1">
    <source>
        <dbReference type="SAM" id="MobiDB-lite"/>
    </source>
</evidence>
<accession>A0A8J3TEL6</accession>
<protein>
    <recommendedName>
        <fullName evidence="4">DUF4287 domain-containing protein</fullName>
    </recommendedName>
</protein>
<evidence type="ECO:0008006" key="4">
    <source>
        <dbReference type="Google" id="ProtNLM"/>
    </source>
</evidence>
<feature type="region of interest" description="Disordered" evidence="1">
    <location>
        <begin position="68"/>
        <end position="97"/>
    </location>
</feature>
<feature type="compositionally biased region" description="Basic and acidic residues" evidence="1">
    <location>
        <begin position="69"/>
        <end position="83"/>
    </location>
</feature>
<reference evidence="2" key="1">
    <citation type="submission" date="2021-01" db="EMBL/GenBank/DDBJ databases">
        <title>Whole genome shotgun sequence of Planosporangium mesophilum NBRC 109066.</title>
        <authorList>
            <person name="Komaki H."/>
            <person name="Tamura T."/>
        </authorList>
    </citation>
    <scope>NUCLEOTIDE SEQUENCE</scope>
    <source>
        <strain evidence="2">NBRC 109066</strain>
    </source>
</reference>
<evidence type="ECO:0000313" key="3">
    <source>
        <dbReference type="Proteomes" id="UP000599074"/>
    </source>
</evidence>
<name>A0A8J3TEL6_9ACTN</name>
<proteinExistence type="predicted"/>
<dbReference type="Pfam" id="PF14117">
    <property type="entry name" value="DUF4287"/>
    <property type="match status" value="1"/>
</dbReference>
<comment type="caution">
    <text evidence="2">The sequence shown here is derived from an EMBL/GenBank/DDBJ whole genome shotgun (WGS) entry which is preliminary data.</text>
</comment>
<dbReference type="Proteomes" id="UP000599074">
    <property type="component" value="Unassembled WGS sequence"/>
</dbReference>